<evidence type="ECO:0000259" key="2">
    <source>
        <dbReference type="PROSITE" id="PS51379"/>
    </source>
</evidence>
<gene>
    <name evidence="3" type="ORF">DesU5LDRAFT_2477</name>
</gene>
<dbReference type="STRING" id="596152.DesU5LDRAFT_2477"/>
<keyword evidence="1" id="KW-0411">Iron-sulfur</keyword>
<reference evidence="3" key="1">
    <citation type="submission" date="2011-11" db="EMBL/GenBank/DDBJ databases">
        <title>Improved High-Quality Draft sequence of Desulfovibrio sp. U5L.</title>
        <authorList>
            <consortium name="US DOE Joint Genome Institute"/>
            <person name="Lucas S."/>
            <person name="Han J."/>
            <person name="Lapidus A."/>
            <person name="Cheng J.-F."/>
            <person name="Goodwin L."/>
            <person name="Pitluck S."/>
            <person name="Peters L."/>
            <person name="Ovchinnikova G."/>
            <person name="Held B."/>
            <person name="Detter J.C."/>
            <person name="Han C."/>
            <person name="Tapia R."/>
            <person name="Land M."/>
            <person name="Hauser L."/>
            <person name="Kyrpides N."/>
            <person name="Ivanova N."/>
            <person name="Pagani I."/>
            <person name="Gabster J."/>
            <person name="Walker C."/>
            <person name="Stolyar S."/>
            <person name="Stahl D."/>
            <person name="Arkin A."/>
            <person name="Dehal P."/>
            <person name="Hazen T."/>
            <person name="Woyke T."/>
        </authorList>
    </citation>
    <scope>NUCLEOTIDE SEQUENCE [LARGE SCALE GENOMIC DNA]</scope>
    <source>
        <strain evidence="3">U5L</strain>
    </source>
</reference>
<dbReference type="Pfam" id="PF13646">
    <property type="entry name" value="HEAT_2"/>
    <property type="match status" value="1"/>
</dbReference>
<dbReference type="AlphaFoldDB" id="I2Q2X7"/>
<sequence length="378" mass="41094">MSLTENIKEYALDIGYAAVGITSADAFAGYRAELSARSDQYDFLKKRPAGPFAGAEPRTLMPGARSVVVLAYDYGRTAFPESLVGVIGRIYQARCYTPPPNRLHGARRELLASFLRQNGCAVGQGFMVPLRPAATRAGVATVGRNTFAYAARAGSFICLEAFVVDAELACDAPTERVKCPPNCRACIDACPTGALYEPLHMNPRRCITFNTCFAKDGFGPGVSDSIPKDIREVMGTRVHGCDACQEACPRNKARLAGKLPEDPFLERHAREFSLKRMVTMDEEYFETTAQLLMFNYIREKKYHQRNAAVALGNLGDRAAVPDLRQALGDPEAVVREHAAWALGKIGGREARRALEGARGTEPVALVSAAIEEALARSA</sequence>
<organism evidence="3">
    <name type="scientific">Desulfovibrio sp. U5L</name>
    <dbReference type="NCBI Taxonomy" id="596152"/>
    <lineage>
        <taxon>Bacteria</taxon>
        <taxon>Pseudomonadati</taxon>
        <taxon>Thermodesulfobacteriota</taxon>
        <taxon>Desulfovibrionia</taxon>
        <taxon>Desulfovibrionales</taxon>
        <taxon>Desulfovibrionaceae</taxon>
        <taxon>Desulfovibrio</taxon>
    </lineage>
</organism>
<keyword evidence="1" id="KW-0408">Iron</keyword>
<dbReference type="Gene3D" id="3.30.70.20">
    <property type="match status" value="1"/>
</dbReference>
<dbReference type="InterPro" id="IPR011989">
    <property type="entry name" value="ARM-like"/>
</dbReference>
<dbReference type="Gene3D" id="1.25.10.10">
    <property type="entry name" value="Leucine-rich Repeat Variant"/>
    <property type="match status" value="1"/>
</dbReference>
<protein>
    <submittedName>
        <fullName evidence="3">Putative Fe-S protein</fullName>
    </submittedName>
</protein>
<dbReference type="SUPFAM" id="SSF48371">
    <property type="entry name" value="ARM repeat"/>
    <property type="match status" value="1"/>
</dbReference>
<proteinExistence type="predicted"/>
<dbReference type="GO" id="GO:0008616">
    <property type="term" value="P:tRNA queuosine(34) biosynthetic process"/>
    <property type="evidence" value="ECO:0007669"/>
    <property type="project" value="InterPro"/>
</dbReference>
<evidence type="ECO:0000256" key="1">
    <source>
        <dbReference type="ARBA" id="ARBA00022485"/>
    </source>
</evidence>
<dbReference type="eggNOG" id="COG1600">
    <property type="taxonomic scope" value="Bacteria"/>
</dbReference>
<accession>I2Q2X7</accession>
<dbReference type="EMBL" id="JH600068">
    <property type="protein sequence ID" value="EIG54133.1"/>
    <property type="molecule type" value="Genomic_DNA"/>
</dbReference>
<dbReference type="HOGENOM" id="CLU_030790_1_0_7"/>
<dbReference type="InterPro" id="IPR016024">
    <property type="entry name" value="ARM-type_fold"/>
</dbReference>
<keyword evidence="1" id="KW-0479">Metal-binding</keyword>
<dbReference type="GO" id="GO:0052693">
    <property type="term" value="F:epoxyqueuosine reductase activity"/>
    <property type="evidence" value="ECO:0007669"/>
    <property type="project" value="TreeGrafter"/>
</dbReference>
<dbReference type="PANTHER" id="PTHR30002:SF4">
    <property type="entry name" value="EPOXYQUEUOSINE REDUCTASE"/>
    <property type="match status" value="1"/>
</dbReference>
<dbReference type="OrthoDB" id="9796486at2"/>
<feature type="domain" description="4Fe-4S ferredoxin-type" evidence="2">
    <location>
        <begin position="166"/>
        <end position="200"/>
    </location>
</feature>
<dbReference type="SUPFAM" id="SSF54862">
    <property type="entry name" value="4Fe-4S ferredoxins"/>
    <property type="match status" value="1"/>
</dbReference>
<name>I2Q2X7_9BACT</name>
<keyword evidence="1" id="KW-0004">4Fe-4S</keyword>
<dbReference type="InterPro" id="IPR004155">
    <property type="entry name" value="PBS_lyase_HEAT"/>
</dbReference>
<dbReference type="SMART" id="SM00567">
    <property type="entry name" value="EZ_HEAT"/>
    <property type="match status" value="2"/>
</dbReference>
<dbReference type="Pfam" id="PF13484">
    <property type="entry name" value="Fer4_16"/>
    <property type="match status" value="1"/>
</dbReference>
<dbReference type="PROSITE" id="PS51379">
    <property type="entry name" value="4FE4S_FER_2"/>
    <property type="match status" value="1"/>
</dbReference>
<dbReference type="InterPro" id="IPR017896">
    <property type="entry name" value="4Fe4S_Fe-S-bd"/>
</dbReference>
<dbReference type="InterPro" id="IPR004453">
    <property type="entry name" value="QueG"/>
</dbReference>
<evidence type="ECO:0000313" key="3">
    <source>
        <dbReference type="EMBL" id="EIG54133.1"/>
    </source>
</evidence>
<dbReference type="GO" id="GO:0051539">
    <property type="term" value="F:4 iron, 4 sulfur cluster binding"/>
    <property type="evidence" value="ECO:0007669"/>
    <property type="project" value="UniProtKB-KW"/>
</dbReference>
<dbReference type="PANTHER" id="PTHR30002">
    <property type="entry name" value="EPOXYQUEUOSINE REDUCTASE"/>
    <property type="match status" value="1"/>
</dbReference>